<feature type="region of interest" description="Disordered" evidence="1">
    <location>
        <begin position="434"/>
        <end position="453"/>
    </location>
</feature>
<dbReference type="AlphaFoldDB" id="A0A8J5TGE2"/>
<protein>
    <submittedName>
        <fullName evidence="2">Uncharacterized protein</fullName>
    </submittedName>
</protein>
<dbReference type="OrthoDB" id="69229at2759"/>
<evidence type="ECO:0000313" key="3">
    <source>
        <dbReference type="Proteomes" id="UP000729402"/>
    </source>
</evidence>
<dbReference type="PANTHER" id="PTHR21402">
    <property type="entry name" value="GAMETOCYTE SPECIFIC FACTOR 1-RELATED"/>
    <property type="match status" value="1"/>
</dbReference>
<comment type="caution">
    <text evidence="2">The sequence shown here is derived from an EMBL/GenBank/DDBJ whole genome shotgun (WGS) entry which is preliminary data.</text>
</comment>
<organism evidence="2 3">
    <name type="scientific">Zizania palustris</name>
    <name type="common">Northern wild rice</name>
    <dbReference type="NCBI Taxonomy" id="103762"/>
    <lineage>
        <taxon>Eukaryota</taxon>
        <taxon>Viridiplantae</taxon>
        <taxon>Streptophyta</taxon>
        <taxon>Embryophyta</taxon>
        <taxon>Tracheophyta</taxon>
        <taxon>Spermatophyta</taxon>
        <taxon>Magnoliopsida</taxon>
        <taxon>Liliopsida</taxon>
        <taxon>Poales</taxon>
        <taxon>Poaceae</taxon>
        <taxon>BOP clade</taxon>
        <taxon>Oryzoideae</taxon>
        <taxon>Oryzeae</taxon>
        <taxon>Zizaniinae</taxon>
        <taxon>Zizania</taxon>
    </lineage>
</organism>
<accession>A0A8J5TGE2</accession>
<dbReference type="PANTHER" id="PTHR21402:SF10">
    <property type="entry name" value="U11_U12 SMALL NUCLEAR RIBONUCLEOPROTEIN 48 KDA PROTEIN"/>
    <property type="match status" value="1"/>
</dbReference>
<reference evidence="2" key="2">
    <citation type="submission" date="2021-02" db="EMBL/GenBank/DDBJ databases">
        <authorList>
            <person name="Kimball J.A."/>
            <person name="Haas M.W."/>
            <person name="Macchietto M."/>
            <person name="Kono T."/>
            <person name="Duquette J."/>
            <person name="Shao M."/>
        </authorList>
    </citation>
    <scope>NUCLEOTIDE SEQUENCE</scope>
    <source>
        <tissue evidence="2">Fresh leaf tissue</tissue>
    </source>
</reference>
<feature type="region of interest" description="Disordered" evidence="1">
    <location>
        <begin position="1"/>
        <end position="30"/>
    </location>
</feature>
<keyword evidence="3" id="KW-1185">Reference proteome</keyword>
<dbReference type="Proteomes" id="UP000729402">
    <property type="component" value="Unassembled WGS sequence"/>
</dbReference>
<name>A0A8J5TGE2_ZIZPA</name>
<evidence type="ECO:0000256" key="1">
    <source>
        <dbReference type="SAM" id="MobiDB-lite"/>
    </source>
</evidence>
<evidence type="ECO:0000313" key="2">
    <source>
        <dbReference type="EMBL" id="KAG8083275.1"/>
    </source>
</evidence>
<dbReference type="EMBL" id="JAAALK010000085">
    <property type="protein sequence ID" value="KAG8083275.1"/>
    <property type="molecule type" value="Genomic_DNA"/>
</dbReference>
<gene>
    <name evidence="2" type="ORF">GUJ93_ZPchr0015g6970</name>
</gene>
<reference evidence="2" key="1">
    <citation type="journal article" date="2021" name="bioRxiv">
        <title>Whole Genome Assembly and Annotation of Northern Wild Rice, Zizania palustris L., Supports a Whole Genome Duplication in the Zizania Genus.</title>
        <authorList>
            <person name="Haas M."/>
            <person name="Kono T."/>
            <person name="Macchietto M."/>
            <person name="Millas R."/>
            <person name="McGilp L."/>
            <person name="Shao M."/>
            <person name="Duquette J."/>
            <person name="Hirsch C.N."/>
            <person name="Kimball J."/>
        </authorList>
    </citation>
    <scope>NUCLEOTIDE SEQUENCE</scope>
    <source>
        <tissue evidence="2">Fresh leaf tissue</tissue>
    </source>
</reference>
<dbReference type="InterPro" id="IPR051591">
    <property type="entry name" value="UPF0224_FAM112_RNA_Proc"/>
</dbReference>
<sequence>MPTLSRSRPLPAHPPVRALPRAPGGGLLERPRRTRVLLPRHGTCGGGAALWFPTVGGRDARWVAASSPRYGVVIDAVTRDHVWVLVRLCLKAVASEACCSLERVWHGEGGGSGFDPRSMRFDCPRLVGGVSGLCVQLEILYGGSNGRFFATVAVKEAMLRAVSCLAVGVDVASAIAALHERFLLEEKIKALRAPHSSKYQLLLEYSQALERGREERSKRPNYRAVLEYDGVISRRVDSQESGRIKTKEELLAEERDYKRRRMSYRGKKVKRNPKEILRDIIDEHMEEIKHAGGIGCLVDAPGDIAHNMLRNNPHGGTYQDSFDPISGSYNKDVFDLQSISREKSPCADTFGIVQSRNRETRDSYKDLRYGSHQCHYQKVSDHENKRIKDSESTISQSVRCTMMGHNIEDITISSTEENRNNFPFLDRVGVPVPVEEGPKLSARPKGRTALGEP</sequence>
<proteinExistence type="predicted"/>